<dbReference type="HAMAP" id="MF_00100_B">
    <property type="entry name" value="IF_2_B"/>
    <property type="match status" value="1"/>
</dbReference>
<sequence length="1072" mass="115913">MSDPKDDKPEAPKGDNTRAPLSLKPRVGGNVSTGTVKQSFSHGRSKTVVVETKRRIGTPPQGAPSGGAQGAGGAPRSGGENLARPRPAAPQGAPSAPRPAPSGGNSGGLRQDELERRARVLEQARIDQERREAEARRQAEQRAREEAARRAAAAEAAPKSEAPAPAPAPSEPAPQAPAPVQAEAPRRSPIEEALSRPAQRAPREDRRDGFRDDRAPRSDRPQGDRPQGQYGDRPRGDRPQGDRPQGDRPPFNRDGNRPQGDRPQGQYGDRPRGDRPQGDRPQGQYGDRPRGDRPQGDRPPFNRDGNRPQGDRPNYGERTPRGDRPQGDRPPFNRDGNRPQGDRGPRDPNRPQGDRGPRPAGETVRYSANSPRPPRGPAGVAPNAPAVSEVDRIRSSRGSPVGKPGDVRARTGDDDDRGRRGGKAGAPTKAVSQTRGEPKRREGRLTLQAVVGDDEGAADRMRSLASVRRAREREREKRKGVTTEQARVSRDVVIPDVITVQELSNRMAVRAVDIIKMLMKQGMMLKINDVIDSDTAELVATEFGHNVKRVSEADVLEGFIDAADHDDDTIVRPPVVAVMGHVDHGKTSLLDALRKEDVAAGEAGGITQHIGAYQIKVPSGERITFLDTPGHAAFSAMRARGANVTDIVVLVVAADDGVMPQTIEAINHARAAKTPIIVAVNKMDKHEANPQRVINELLQHEVVVEALGGETQIVEVSAKTGLGLDNLVEAILLQAEVLDLRANPDRTAEGVVIEAKLDKGRGPVATVLVKRGTLKRGDIIVAGGAWGRVRALIDERNAQLPEAGPSQPVEILGLDQAPDPGEAFAVVENDARAREITEYRQRVKREKMVAPVGVSLSDMMSKLKDNKVKELQLIVKADVQGSAEAIIGSLEKVGNEEVRARIIHSGAGGITESDVQLAKGSNSPIIGFNVRASKQARDLAEREGVEIRYYAIIYDLIDDIKGVLSGMLAPIQRETFLGNAEVLEVFDITKVGKVAGCRVTEGRVEKGARVRILRDDVVIQEMGVLTTLKRFKDEVNSVVVGQECGMSFGPFQDIKKGDFIECFTVEEIKRTL</sequence>
<dbReference type="SUPFAM" id="SSF50447">
    <property type="entry name" value="Translation proteins"/>
    <property type="match status" value="2"/>
</dbReference>
<dbReference type="InterPro" id="IPR005225">
    <property type="entry name" value="Small_GTP-bd"/>
</dbReference>
<feature type="compositionally biased region" description="Low complexity" evidence="10">
    <location>
        <begin position="84"/>
        <end position="95"/>
    </location>
</feature>
<dbReference type="AlphaFoldDB" id="E8RNW6"/>
<dbReference type="InterPro" id="IPR009000">
    <property type="entry name" value="Transl_B-barrel_sf"/>
</dbReference>
<evidence type="ECO:0000256" key="2">
    <source>
        <dbReference type="ARBA" id="ARBA00020675"/>
    </source>
</evidence>
<dbReference type="SUPFAM" id="SSF52540">
    <property type="entry name" value="P-loop containing nucleoside triphosphate hydrolases"/>
    <property type="match status" value="1"/>
</dbReference>
<feature type="binding site" evidence="8">
    <location>
        <begin position="681"/>
        <end position="684"/>
    </location>
    <ligand>
        <name>GTP</name>
        <dbReference type="ChEBI" id="CHEBI:37565"/>
    </ligand>
</feature>
<evidence type="ECO:0000256" key="10">
    <source>
        <dbReference type="SAM" id="MobiDB-lite"/>
    </source>
</evidence>
<feature type="region of interest" description="Disordered" evidence="10">
    <location>
        <begin position="1"/>
        <end position="485"/>
    </location>
</feature>
<dbReference type="NCBIfam" id="TIGR00231">
    <property type="entry name" value="small_GTP"/>
    <property type="match status" value="1"/>
</dbReference>
<dbReference type="KEGG" id="aex:Astex_0178"/>
<dbReference type="FunFam" id="2.40.30.10:FF:000008">
    <property type="entry name" value="Translation initiation factor IF-2"/>
    <property type="match status" value="1"/>
</dbReference>
<dbReference type="Pfam" id="PF08364">
    <property type="entry name" value="IF2_assoc"/>
    <property type="match status" value="1"/>
</dbReference>
<evidence type="ECO:0000256" key="5">
    <source>
        <dbReference type="ARBA" id="ARBA00022741"/>
    </source>
</evidence>
<dbReference type="PROSITE" id="PS51722">
    <property type="entry name" value="G_TR_2"/>
    <property type="match status" value="1"/>
</dbReference>
<evidence type="ECO:0000313" key="13">
    <source>
        <dbReference type="Proteomes" id="UP000001492"/>
    </source>
</evidence>
<dbReference type="InterPro" id="IPR036925">
    <property type="entry name" value="TIF_IF2_dom3_sf"/>
</dbReference>
<dbReference type="NCBIfam" id="TIGR00487">
    <property type="entry name" value="IF-2"/>
    <property type="match status" value="1"/>
</dbReference>
<dbReference type="FunFam" id="3.40.50.10050:FF:000001">
    <property type="entry name" value="Translation initiation factor IF-2"/>
    <property type="match status" value="1"/>
</dbReference>
<feature type="compositionally biased region" description="Basic and acidic residues" evidence="10">
    <location>
        <begin position="110"/>
        <end position="149"/>
    </location>
</feature>
<keyword evidence="5 8" id="KW-0547">Nucleotide-binding</keyword>
<evidence type="ECO:0000259" key="11">
    <source>
        <dbReference type="PROSITE" id="PS51722"/>
    </source>
</evidence>
<dbReference type="PANTHER" id="PTHR43381">
    <property type="entry name" value="TRANSLATION INITIATION FACTOR IF-2-RELATED"/>
    <property type="match status" value="1"/>
</dbReference>
<feature type="compositionally biased region" description="Basic and acidic residues" evidence="10">
    <location>
        <begin position="405"/>
        <end position="419"/>
    </location>
</feature>
<evidence type="ECO:0000256" key="6">
    <source>
        <dbReference type="ARBA" id="ARBA00022917"/>
    </source>
</evidence>
<dbReference type="STRING" id="573065.Astex_0178"/>
<name>E8RNW6_ASTEC</name>
<feature type="compositionally biased region" description="Basic and acidic residues" evidence="10">
    <location>
        <begin position="184"/>
        <end position="194"/>
    </location>
</feature>
<keyword evidence="4 8" id="KW-0396">Initiation factor</keyword>
<feature type="compositionally biased region" description="Low complexity" evidence="10">
    <location>
        <begin position="377"/>
        <end position="387"/>
    </location>
</feature>
<dbReference type="GO" id="GO:0005829">
    <property type="term" value="C:cytosol"/>
    <property type="evidence" value="ECO:0007669"/>
    <property type="project" value="TreeGrafter"/>
</dbReference>
<gene>
    <name evidence="8" type="primary">infB</name>
    <name evidence="12" type="ordered locus">Astex_0178</name>
</gene>
<dbReference type="SUPFAM" id="SSF52156">
    <property type="entry name" value="Initiation factor IF2/eIF5b, domain 3"/>
    <property type="match status" value="1"/>
</dbReference>
<feature type="compositionally biased region" description="Pro residues" evidence="10">
    <location>
        <begin position="164"/>
        <end position="177"/>
    </location>
</feature>
<dbReference type="CDD" id="cd03692">
    <property type="entry name" value="mtIF2_IVc"/>
    <property type="match status" value="1"/>
</dbReference>
<feature type="compositionally biased region" description="Polar residues" evidence="10">
    <location>
        <begin position="30"/>
        <end position="42"/>
    </location>
</feature>
<dbReference type="CDD" id="cd03702">
    <property type="entry name" value="IF2_mtIF2_II"/>
    <property type="match status" value="1"/>
</dbReference>
<dbReference type="InterPro" id="IPR006847">
    <property type="entry name" value="IF2_N"/>
</dbReference>
<dbReference type="eggNOG" id="COG0532">
    <property type="taxonomic scope" value="Bacteria"/>
</dbReference>
<feature type="compositionally biased region" description="Basic and acidic residues" evidence="10">
    <location>
        <begin position="469"/>
        <end position="481"/>
    </location>
</feature>
<dbReference type="InterPro" id="IPR027417">
    <property type="entry name" value="P-loop_NTPase"/>
</dbReference>
<feature type="binding site" evidence="8">
    <location>
        <begin position="580"/>
        <end position="587"/>
    </location>
    <ligand>
        <name>GTP</name>
        <dbReference type="ChEBI" id="CHEBI:37565"/>
    </ligand>
</feature>
<dbReference type="FunFam" id="2.40.30.10:FF:000007">
    <property type="entry name" value="Translation initiation factor IF-2"/>
    <property type="match status" value="1"/>
</dbReference>
<dbReference type="InterPro" id="IPR000178">
    <property type="entry name" value="TF_IF2_bacterial-like"/>
</dbReference>
<dbReference type="FunFam" id="3.40.50.300:FF:000019">
    <property type="entry name" value="Translation initiation factor IF-2"/>
    <property type="match status" value="1"/>
</dbReference>
<dbReference type="Gene3D" id="2.40.30.10">
    <property type="entry name" value="Translation factors"/>
    <property type="match status" value="2"/>
</dbReference>
<feature type="binding site" evidence="8">
    <location>
        <begin position="627"/>
        <end position="631"/>
    </location>
    <ligand>
        <name>GTP</name>
        <dbReference type="ChEBI" id="CHEBI:37565"/>
    </ligand>
</feature>
<dbReference type="Pfam" id="PF11987">
    <property type="entry name" value="IF-2"/>
    <property type="match status" value="1"/>
</dbReference>
<dbReference type="GO" id="GO:0003743">
    <property type="term" value="F:translation initiation factor activity"/>
    <property type="evidence" value="ECO:0007669"/>
    <property type="project" value="UniProtKB-UniRule"/>
</dbReference>
<reference evidence="13" key="1">
    <citation type="submission" date="2010-12" db="EMBL/GenBank/DDBJ databases">
        <title>Complete sequence of chromosome 1 of Asticcacaulis excentricus CB 48.</title>
        <authorList>
            <consortium name="US DOE Joint Genome Institute"/>
            <person name="Lucas S."/>
            <person name="Copeland A."/>
            <person name="Lapidus A."/>
            <person name="Cheng J.-F."/>
            <person name="Bruce D."/>
            <person name="Goodwin L."/>
            <person name="Pitluck S."/>
            <person name="Teshima H."/>
            <person name="Davenport K."/>
            <person name="Detter J.C."/>
            <person name="Han C."/>
            <person name="Tapia R."/>
            <person name="Land M."/>
            <person name="Hauser L."/>
            <person name="Jeffries C."/>
            <person name="Kyrpides N."/>
            <person name="Ivanova N."/>
            <person name="Ovchinnikova G."/>
            <person name="Brun Y.V."/>
            <person name="Woyke T."/>
        </authorList>
    </citation>
    <scope>NUCLEOTIDE SEQUENCE [LARGE SCALE GENOMIC DNA]</scope>
    <source>
        <strain evidence="13">ATCC 15261 / DSM 4724 / KCTC 12464 / NCIMB 9791 / VKM B-1370 / CB 48</strain>
    </source>
</reference>
<evidence type="ECO:0000313" key="12">
    <source>
        <dbReference type="EMBL" id="ADU11879.1"/>
    </source>
</evidence>
<dbReference type="HOGENOM" id="CLU_006301_10_1_5"/>
<comment type="caution">
    <text evidence="8">Lacks conserved residue(s) required for the propagation of feature annotation.</text>
</comment>
<dbReference type="InterPro" id="IPR015760">
    <property type="entry name" value="TIF_IF2"/>
</dbReference>
<evidence type="ECO:0000256" key="3">
    <source>
        <dbReference type="ARBA" id="ARBA00022490"/>
    </source>
</evidence>
<comment type="function">
    <text evidence="8 9">One of the essential components for the initiation of protein synthesis. Protects formylmethionyl-tRNA from spontaneous hydrolysis and promotes its binding to the 30S ribosomal subunits. Also involved in the hydrolysis of GTP during the formation of the 70S ribosomal complex.</text>
</comment>
<evidence type="ECO:0000256" key="8">
    <source>
        <dbReference type="HAMAP-Rule" id="MF_00100"/>
    </source>
</evidence>
<feature type="compositionally biased region" description="Basic and acidic residues" evidence="10">
    <location>
        <begin position="269"/>
        <end position="278"/>
    </location>
</feature>
<dbReference type="Pfam" id="PF04760">
    <property type="entry name" value="IF2_N"/>
    <property type="match status" value="1"/>
</dbReference>
<dbReference type="InterPro" id="IPR013575">
    <property type="entry name" value="IF2_assoc_dom_bac"/>
</dbReference>
<feature type="compositionally biased region" description="Basic and acidic residues" evidence="10">
    <location>
        <begin position="201"/>
        <end position="223"/>
    </location>
</feature>
<keyword evidence="6 8" id="KW-0648">Protein biosynthesis</keyword>
<feature type="compositionally biased region" description="Low complexity" evidence="10">
    <location>
        <begin position="150"/>
        <end position="163"/>
    </location>
</feature>
<organism evidence="12 13">
    <name type="scientific">Asticcacaulis excentricus (strain ATCC 15261 / DSM 4724 / KCTC 12464 / NCIMB 9791 / VKM B-1370 / CB 48)</name>
    <dbReference type="NCBI Taxonomy" id="573065"/>
    <lineage>
        <taxon>Bacteria</taxon>
        <taxon>Pseudomonadati</taxon>
        <taxon>Pseudomonadota</taxon>
        <taxon>Alphaproteobacteria</taxon>
        <taxon>Caulobacterales</taxon>
        <taxon>Caulobacteraceae</taxon>
        <taxon>Asticcacaulis</taxon>
    </lineage>
</organism>
<dbReference type="OrthoDB" id="9811804at2"/>
<dbReference type="Gene3D" id="3.40.50.10050">
    <property type="entry name" value="Translation initiation factor IF- 2, domain 3"/>
    <property type="match status" value="1"/>
</dbReference>
<accession>E8RNW6</accession>
<dbReference type="Proteomes" id="UP000001492">
    <property type="component" value="Chromosome 1"/>
</dbReference>
<dbReference type="RefSeq" id="WP_013477713.1">
    <property type="nucleotide sequence ID" value="NC_014816.1"/>
</dbReference>
<evidence type="ECO:0000256" key="9">
    <source>
        <dbReference type="RuleBase" id="RU000644"/>
    </source>
</evidence>
<comment type="subcellular location">
    <subcellularLocation>
        <location evidence="8">Cytoplasm</location>
    </subcellularLocation>
</comment>
<dbReference type="PANTHER" id="PTHR43381:SF5">
    <property type="entry name" value="TR-TYPE G DOMAIN-CONTAINING PROTEIN"/>
    <property type="match status" value="1"/>
</dbReference>
<dbReference type="InterPro" id="IPR000795">
    <property type="entry name" value="T_Tr_GTP-bd_dom"/>
</dbReference>
<dbReference type="Pfam" id="PF22042">
    <property type="entry name" value="EF-G_D2"/>
    <property type="match status" value="1"/>
</dbReference>
<dbReference type="GO" id="GO:0003924">
    <property type="term" value="F:GTPase activity"/>
    <property type="evidence" value="ECO:0007669"/>
    <property type="project" value="UniProtKB-UniRule"/>
</dbReference>
<dbReference type="PROSITE" id="PS01176">
    <property type="entry name" value="IF2"/>
    <property type="match status" value="1"/>
</dbReference>
<feature type="compositionally biased region" description="Basic and acidic residues" evidence="10">
    <location>
        <begin position="232"/>
        <end position="260"/>
    </location>
</feature>
<dbReference type="Pfam" id="PF00009">
    <property type="entry name" value="GTP_EFTU"/>
    <property type="match status" value="1"/>
</dbReference>
<protein>
    <recommendedName>
        <fullName evidence="2 8">Translation initiation factor IF-2</fullName>
    </recommendedName>
</protein>
<evidence type="ECO:0000256" key="7">
    <source>
        <dbReference type="ARBA" id="ARBA00023134"/>
    </source>
</evidence>
<dbReference type="CDD" id="cd01887">
    <property type="entry name" value="IF2_eIF5B"/>
    <property type="match status" value="1"/>
</dbReference>
<evidence type="ECO:0000256" key="1">
    <source>
        <dbReference type="ARBA" id="ARBA00007733"/>
    </source>
</evidence>
<keyword evidence="7 8" id="KW-0342">GTP-binding</keyword>
<evidence type="ECO:0000256" key="4">
    <source>
        <dbReference type="ARBA" id="ARBA00022540"/>
    </source>
</evidence>
<dbReference type="InterPro" id="IPR044145">
    <property type="entry name" value="IF2_II"/>
</dbReference>
<keyword evidence="13" id="KW-1185">Reference proteome</keyword>
<dbReference type="InterPro" id="IPR053905">
    <property type="entry name" value="EF-G-like_DII"/>
</dbReference>
<feature type="compositionally biased region" description="Gly residues" evidence="10">
    <location>
        <begin position="64"/>
        <end position="76"/>
    </location>
</feature>
<proteinExistence type="inferred from homology"/>
<feature type="domain" description="Tr-type G" evidence="11">
    <location>
        <begin position="571"/>
        <end position="741"/>
    </location>
</feature>
<keyword evidence="3 8" id="KW-0963">Cytoplasm</keyword>
<feature type="compositionally biased region" description="Basic and acidic residues" evidence="10">
    <location>
        <begin position="1"/>
        <end position="16"/>
    </location>
</feature>
<dbReference type="Gene3D" id="3.40.50.300">
    <property type="entry name" value="P-loop containing nucleotide triphosphate hydrolases"/>
    <property type="match status" value="1"/>
</dbReference>
<dbReference type="GO" id="GO:0005525">
    <property type="term" value="F:GTP binding"/>
    <property type="evidence" value="ECO:0007669"/>
    <property type="project" value="UniProtKB-KW"/>
</dbReference>
<dbReference type="InterPro" id="IPR023115">
    <property type="entry name" value="TIF_IF2_dom3"/>
</dbReference>
<feature type="compositionally biased region" description="Basic and acidic residues" evidence="10">
    <location>
        <begin position="287"/>
        <end position="357"/>
    </location>
</feature>
<dbReference type="EMBL" id="CP002395">
    <property type="protein sequence ID" value="ADU11879.1"/>
    <property type="molecule type" value="Genomic_DNA"/>
</dbReference>
<comment type="similarity">
    <text evidence="1 8 9">Belongs to the TRAFAC class translation factor GTPase superfamily. Classic translation factor GTPase family. IF-2 subfamily.</text>
</comment>